<proteinExistence type="evidence at transcript level"/>
<protein>
    <submittedName>
        <fullName evidence="2">Putative heavy metal stress responsive protein</fullName>
    </submittedName>
</protein>
<organism evidence="2">
    <name type="scientific">Eichhornia crassipes</name>
    <name type="common">Water hyacinth</name>
    <name type="synonym">Piaropus crassipes</name>
    <dbReference type="NCBI Taxonomy" id="44947"/>
    <lineage>
        <taxon>Eukaryota</taxon>
        <taxon>Viridiplantae</taxon>
        <taxon>Streptophyta</taxon>
        <taxon>Embryophyta</taxon>
        <taxon>Tracheophyta</taxon>
        <taxon>Spermatophyta</taxon>
        <taxon>Magnoliopsida</taxon>
        <taxon>Liliopsida</taxon>
        <taxon>Commelinales</taxon>
        <taxon>Pontederiaceae</taxon>
        <taxon>Pontederia</taxon>
        <taxon>Pontederia subgen. Oshunae</taxon>
    </lineage>
</organism>
<sequence length="207" mass="23511">MLSTAHEGDGSVRKVSASSASSQRYPTETARKVSRERGLRRMESTLRGSSTLPTGSFWTVQVPSPQRRPVQVPSPQRRPVQVPSPERARVLWTWGGYLNRATSTSDFCSSFKRYIGLLARYNRTPFIGPRVCSWLYLNFYTEFILNACVKWYQSEEEIMTDIPTRKEFEGLKAKIALLTAAIEKLFTNQGPIHTRVQPEANNKALSH</sequence>
<name>S5G1I2_EICCR</name>
<feature type="compositionally biased region" description="Polar residues" evidence="1">
    <location>
        <begin position="46"/>
        <end position="58"/>
    </location>
</feature>
<evidence type="ECO:0000313" key="2">
    <source>
        <dbReference type="EMBL" id="AGQ53941.1"/>
    </source>
</evidence>
<dbReference type="AlphaFoldDB" id="S5G1I2"/>
<gene>
    <name evidence="2" type="primary">hmr</name>
</gene>
<dbReference type="EMBL" id="KF308687">
    <property type="protein sequence ID" value="AGQ53941.1"/>
    <property type="molecule type" value="mRNA"/>
</dbReference>
<accession>S5G1I2</accession>
<reference evidence="2" key="1">
    <citation type="submission" date="2013-06" db="EMBL/GenBank/DDBJ databases">
        <title>Cloning and functional characterization of putative heavy metal stress responsive (Echmr) gene from Eichhornia.</title>
        <authorList>
            <person name="Thapa G."/>
            <person name="Sahoo L."/>
            <person name="Meena Y.S."/>
            <person name="Sharma V."/>
            <person name="Gunupuru L."/>
            <person name="Das D."/>
        </authorList>
    </citation>
    <scope>NUCLEOTIDE SEQUENCE</scope>
    <source>
        <tissue evidence="2">Root</tissue>
    </source>
</reference>
<feature type="region of interest" description="Disordered" evidence="1">
    <location>
        <begin position="1"/>
        <end position="58"/>
    </location>
</feature>
<feature type="compositionally biased region" description="Basic and acidic residues" evidence="1">
    <location>
        <begin position="29"/>
        <end position="44"/>
    </location>
</feature>
<feature type="compositionally biased region" description="Basic and acidic residues" evidence="1">
    <location>
        <begin position="1"/>
        <end position="12"/>
    </location>
</feature>
<evidence type="ECO:0000256" key="1">
    <source>
        <dbReference type="SAM" id="MobiDB-lite"/>
    </source>
</evidence>